<dbReference type="KEGG" id="rdi:CMV14_15880"/>
<dbReference type="AlphaFoldDB" id="A0A2A4FQS1"/>
<dbReference type="OrthoDB" id="581683at2"/>
<keyword evidence="1" id="KW-0732">Signal</keyword>
<reference evidence="3 4" key="1">
    <citation type="submission" date="2017-09" db="EMBL/GenBank/DDBJ databases">
        <title>The Catabolism of 3,6-Dichlorosalicylic acid is Initiated by the Cytochrome P450 Monooxygenase DsmABC in Rhizorhabdus dicambivorans Ndbn-20.</title>
        <authorList>
            <person name="Na L."/>
        </authorList>
    </citation>
    <scope>NUCLEOTIDE SEQUENCE [LARGE SCALE GENOMIC DNA]</scope>
    <source>
        <strain evidence="3 4">Ndbn-20m</strain>
    </source>
</reference>
<evidence type="ECO:0000259" key="2">
    <source>
        <dbReference type="Pfam" id="PF13577"/>
    </source>
</evidence>
<feature type="domain" description="SnoaL-like" evidence="2">
    <location>
        <begin position="27"/>
        <end position="158"/>
    </location>
</feature>
<dbReference type="InterPro" id="IPR037401">
    <property type="entry name" value="SnoaL-like"/>
</dbReference>
<dbReference type="CDD" id="cd00531">
    <property type="entry name" value="NTF2_like"/>
    <property type="match status" value="1"/>
</dbReference>
<accession>A0A2A4FQS1</accession>
<evidence type="ECO:0000256" key="1">
    <source>
        <dbReference type="SAM" id="SignalP"/>
    </source>
</evidence>
<dbReference type="Pfam" id="PF13577">
    <property type="entry name" value="SnoaL_4"/>
    <property type="match status" value="1"/>
</dbReference>
<feature type="signal peptide" evidence="1">
    <location>
        <begin position="1"/>
        <end position="24"/>
    </location>
</feature>
<evidence type="ECO:0000313" key="4">
    <source>
        <dbReference type="Proteomes" id="UP000218934"/>
    </source>
</evidence>
<dbReference type="EMBL" id="NWUF01000036">
    <property type="protein sequence ID" value="PCE40062.1"/>
    <property type="molecule type" value="Genomic_DNA"/>
</dbReference>
<evidence type="ECO:0000313" key="3">
    <source>
        <dbReference type="EMBL" id="PCE40062.1"/>
    </source>
</evidence>
<dbReference type="Gene3D" id="3.10.450.50">
    <property type="match status" value="1"/>
</dbReference>
<gene>
    <name evidence="3" type="ORF">COO09_22150</name>
</gene>
<keyword evidence="4" id="KW-1185">Reference proteome</keyword>
<dbReference type="InterPro" id="IPR032710">
    <property type="entry name" value="NTF2-like_dom_sf"/>
</dbReference>
<protein>
    <submittedName>
        <fullName evidence="3">Nuclear transport factor 2 family protein</fullName>
    </submittedName>
</protein>
<dbReference type="Proteomes" id="UP000218934">
    <property type="component" value="Unassembled WGS sequence"/>
</dbReference>
<sequence length="184" mass="20552">MEMRRVAIGLAGIILTAVATAAHASYADDRAEIENLSARYFIAFDALDPKTYADTFTPDGVLIYGGGTATGRQAIYDVIAKSKFGRAKKVPADTTSRPRAQHNIVNEVIEVSGNTATQKAYWFAMTNDTPDGTVKLLYMGHYQDELVKVKGRWLFKKRQIWNESLARVRSLFYPELGETDPREK</sequence>
<organism evidence="3 4">
    <name type="scientific">Rhizorhabdus dicambivorans</name>
    <dbReference type="NCBI Taxonomy" id="1850238"/>
    <lineage>
        <taxon>Bacteria</taxon>
        <taxon>Pseudomonadati</taxon>
        <taxon>Pseudomonadota</taxon>
        <taxon>Alphaproteobacteria</taxon>
        <taxon>Sphingomonadales</taxon>
        <taxon>Sphingomonadaceae</taxon>
        <taxon>Rhizorhabdus</taxon>
    </lineage>
</organism>
<feature type="chain" id="PRO_5012110514" evidence="1">
    <location>
        <begin position="25"/>
        <end position="184"/>
    </location>
</feature>
<comment type="caution">
    <text evidence="3">The sequence shown here is derived from an EMBL/GenBank/DDBJ whole genome shotgun (WGS) entry which is preliminary data.</text>
</comment>
<proteinExistence type="predicted"/>
<dbReference type="SUPFAM" id="SSF54427">
    <property type="entry name" value="NTF2-like"/>
    <property type="match status" value="1"/>
</dbReference>
<name>A0A2A4FQS1_9SPHN</name>